<accession>T0BQJ6</accession>
<keyword evidence="9" id="KW-1185">Reference proteome</keyword>
<evidence type="ECO:0000256" key="5">
    <source>
        <dbReference type="ARBA" id="ARBA00022692"/>
    </source>
</evidence>
<evidence type="ECO:0000256" key="6">
    <source>
        <dbReference type="ARBA" id="ARBA00022989"/>
    </source>
</evidence>
<keyword evidence="7" id="KW-0472">Membrane</keyword>
<evidence type="ECO:0000313" key="8">
    <source>
        <dbReference type="EMBL" id="UNO49798.1"/>
    </source>
</evidence>
<keyword evidence="4" id="KW-0309">Germination</keyword>
<name>T0BQJ6_ALIAG</name>
<evidence type="ECO:0000313" key="9">
    <source>
        <dbReference type="Proteomes" id="UP000829401"/>
    </source>
</evidence>
<comment type="subcellular location">
    <subcellularLocation>
        <location evidence="1">Membrane</location>
        <topology evidence="1">Multi-pass membrane protein</topology>
    </subcellularLocation>
</comment>
<dbReference type="Proteomes" id="UP000829401">
    <property type="component" value="Chromosome"/>
</dbReference>
<evidence type="ECO:0000256" key="4">
    <source>
        <dbReference type="ARBA" id="ARBA00022544"/>
    </source>
</evidence>
<dbReference type="InterPro" id="IPR004761">
    <property type="entry name" value="Spore_GerAB"/>
</dbReference>
<dbReference type="eggNOG" id="COG0814">
    <property type="taxonomic scope" value="Bacteria"/>
</dbReference>
<gene>
    <name evidence="8" type="ORF">K1I37_04620</name>
</gene>
<dbReference type="PANTHER" id="PTHR34975">
    <property type="entry name" value="SPORE GERMINATION PROTEIN A2"/>
    <property type="match status" value="1"/>
</dbReference>
<evidence type="ECO:0000256" key="7">
    <source>
        <dbReference type="ARBA" id="ARBA00023136"/>
    </source>
</evidence>
<keyword evidence="5" id="KW-0812">Transmembrane</keyword>
<evidence type="ECO:0000256" key="2">
    <source>
        <dbReference type="ARBA" id="ARBA00007998"/>
    </source>
</evidence>
<reference evidence="9" key="1">
    <citation type="journal article" date="2022" name="G3 (Bethesda)">
        <title>Unveiling the complete genome sequence of Alicyclobacillus acidoterrestris DSM 3922T, a taint-producing strain.</title>
        <authorList>
            <person name="Leonardo I.C."/>
            <person name="Barreto Crespo M.T."/>
            <person name="Gaspar F.B."/>
        </authorList>
    </citation>
    <scope>NUCLEOTIDE SEQUENCE [LARGE SCALE GENOMIC DNA]</scope>
    <source>
        <strain evidence="9">DSM 3922</strain>
    </source>
</reference>
<sequence>MKNQEGKASVAGRELTALMILVVATNAFLIYPQYVSQSAYEAAWMEPIVSGALTLVLFYFVEWLMRKYYAQLDIVEVSKEVFGRVIAALLAMIFAAYFICTTAMVVREFTENVIMTVLPSTPILLVGAVFMGAVGYIAYAGLEGISRTAYIFLPILLIGLVGVCVATMNWWHPAMLLPCWGTGIPRVLTGSLEYSSVFSNVLLLTIIYKHAHNPRQMRRIGSVSITVSTLLLCLLIITYHMVFPAVESEQVSFALYRLARLIYLGPFFQRLESVFIFLWVTAATVKMAVTLWCSAYLLGKAFGWPTYRPGIPILALLSWSIAMWADSWVQVVDLDGRYLLRWGWTVVFVLPIVVLLMGVVGRAFKGSTGEPGERRRRRRGITHA</sequence>
<evidence type="ECO:0000256" key="1">
    <source>
        <dbReference type="ARBA" id="ARBA00004141"/>
    </source>
</evidence>
<dbReference type="GO" id="GO:0009847">
    <property type="term" value="P:spore germination"/>
    <property type="evidence" value="ECO:0007669"/>
    <property type="project" value="InterPro"/>
</dbReference>
<dbReference type="PANTHER" id="PTHR34975:SF2">
    <property type="entry name" value="SPORE GERMINATION PROTEIN A2"/>
    <property type="match status" value="1"/>
</dbReference>
<protein>
    <submittedName>
        <fullName evidence="8">Spore germination protein</fullName>
    </submittedName>
</protein>
<evidence type="ECO:0000256" key="3">
    <source>
        <dbReference type="ARBA" id="ARBA00022448"/>
    </source>
</evidence>
<dbReference type="RefSeq" id="WP_021297861.1">
    <property type="nucleotide sequence ID" value="NZ_AURB01000164.1"/>
</dbReference>
<keyword evidence="3" id="KW-0813">Transport</keyword>
<dbReference type="OrthoDB" id="1675410at2"/>
<dbReference type="GO" id="GO:0016020">
    <property type="term" value="C:membrane"/>
    <property type="evidence" value="ECO:0007669"/>
    <property type="project" value="UniProtKB-SubCell"/>
</dbReference>
<proteinExistence type="inferred from homology"/>
<dbReference type="NCBIfam" id="TIGR00912">
    <property type="entry name" value="2A0309"/>
    <property type="match status" value="1"/>
</dbReference>
<organism evidence="8 9">
    <name type="scientific">Alicyclobacillus acidoterrestris (strain ATCC 49025 / DSM 3922 / CIP 106132 / NCIMB 13137 / GD3B)</name>
    <dbReference type="NCBI Taxonomy" id="1356854"/>
    <lineage>
        <taxon>Bacteria</taxon>
        <taxon>Bacillati</taxon>
        <taxon>Bacillota</taxon>
        <taxon>Bacilli</taxon>
        <taxon>Bacillales</taxon>
        <taxon>Alicyclobacillaceae</taxon>
        <taxon>Alicyclobacillus</taxon>
    </lineage>
</organism>
<dbReference type="Pfam" id="PF03845">
    <property type="entry name" value="Spore_permease"/>
    <property type="match status" value="1"/>
</dbReference>
<comment type="similarity">
    <text evidence="2">Belongs to the amino acid-polyamine-organocation (APC) superfamily. Spore germination protein (SGP) (TC 2.A.3.9) family.</text>
</comment>
<dbReference type="AlphaFoldDB" id="T0BQJ6"/>
<dbReference type="EMBL" id="CP080467">
    <property type="protein sequence ID" value="UNO49798.1"/>
    <property type="molecule type" value="Genomic_DNA"/>
</dbReference>
<dbReference type="KEGG" id="aaco:K1I37_04620"/>
<dbReference type="STRING" id="1356854.N007_01300"/>
<keyword evidence="6" id="KW-1133">Transmembrane helix</keyword>
<accession>A0A9E6ZIP8</accession>